<dbReference type="PROSITE" id="PS51782">
    <property type="entry name" value="LYSM"/>
    <property type="match status" value="2"/>
</dbReference>
<dbReference type="Pfam" id="PF01832">
    <property type="entry name" value="Glucosaminidase"/>
    <property type="match status" value="1"/>
</dbReference>
<name>A0AAW7JL78_9BACT</name>
<reference evidence="7" key="2">
    <citation type="submission" date="2023-08" db="EMBL/GenBank/DDBJ databases">
        <title>Identification and characterization of horizontal gene transfer across gut microbiota members of farm animals based on homology search.</title>
        <authorList>
            <person name="Schwarzerova J."/>
            <person name="Nykrynova M."/>
            <person name="Jureckova K."/>
            <person name="Cejkova D."/>
            <person name="Rychlik I."/>
        </authorList>
    </citation>
    <scope>NUCLEOTIDE SEQUENCE</scope>
    <source>
        <strain evidence="7">ET15</strain>
        <strain evidence="6">ET37</strain>
    </source>
</reference>
<dbReference type="RefSeq" id="WP_021994257.1">
    <property type="nucleotide sequence ID" value="NZ_CALUKV010000001.1"/>
</dbReference>
<dbReference type="SUPFAM" id="SSF54106">
    <property type="entry name" value="LysM domain"/>
    <property type="match status" value="2"/>
</dbReference>
<protein>
    <recommendedName>
        <fullName evidence="4">Peptidoglycan hydrolase</fullName>
    </recommendedName>
</protein>
<dbReference type="PANTHER" id="PTHR33308">
    <property type="entry name" value="PEPTIDOGLYCAN HYDROLASE FLGJ"/>
    <property type="match status" value="1"/>
</dbReference>
<keyword evidence="2" id="KW-0081">Bacteriolytic enzyme</keyword>
<dbReference type="AlphaFoldDB" id="A0AAW7JL78"/>
<dbReference type="Gene3D" id="3.10.350.10">
    <property type="entry name" value="LysM domain"/>
    <property type="match status" value="2"/>
</dbReference>
<dbReference type="GO" id="GO:0004040">
    <property type="term" value="F:amidase activity"/>
    <property type="evidence" value="ECO:0007669"/>
    <property type="project" value="InterPro"/>
</dbReference>
<evidence type="ECO:0000256" key="1">
    <source>
        <dbReference type="ARBA" id="ARBA00022529"/>
    </source>
</evidence>
<dbReference type="InterPro" id="IPR018392">
    <property type="entry name" value="LysM"/>
</dbReference>
<evidence type="ECO:0000259" key="5">
    <source>
        <dbReference type="PROSITE" id="PS51782"/>
    </source>
</evidence>
<evidence type="ECO:0000256" key="3">
    <source>
        <dbReference type="ARBA" id="ARBA00022801"/>
    </source>
</evidence>
<feature type="domain" description="LysM" evidence="5">
    <location>
        <begin position="200"/>
        <end position="244"/>
    </location>
</feature>
<organism evidence="7 9">
    <name type="scientific">Leyella lascolaii</name>
    <dbReference type="NCBI Taxonomy" id="1776379"/>
    <lineage>
        <taxon>Bacteria</taxon>
        <taxon>Pseudomonadati</taxon>
        <taxon>Bacteroidota</taxon>
        <taxon>Bacteroidia</taxon>
        <taxon>Bacteroidales</taxon>
        <taxon>Prevotellaceae</taxon>
        <taxon>Leyella</taxon>
    </lineage>
</organism>
<dbReference type="InterPro" id="IPR051056">
    <property type="entry name" value="Glycosyl_Hydrolase_73"/>
</dbReference>
<dbReference type="Proteomes" id="UP001168478">
    <property type="component" value="Unassembled WGS sequence"/>
</dbReference>
<proteinExistence type="predicted"/>
<evidence type="ECO:0000256" key="2">
    <source>
        <dbReference type="ARBA" id="ARBA00022638"/>
    </source>
</evidence>
<evidence type="ECO:0000313" key="8">
    <source>
        <dbReference type="Proteomes" id="UP001167831"/>
    </source>
</evidence>
<dbReference type="EMBL" id="JAUEIF010000007">
    <property type="protein sequence ID" value="MDN0025582.1"/>
    <property type="molecule type" value="Genomic_DNA"/>
</dbReference>
<keyword evidence="3" id="KW-0378">Hydrolase</keyword>
<dbReference type="GO" id="GO:0042742">
    <property type="term" value="P:defense response to bacterium"/>
    <property type="evidence" value="ECO:0007669"/>
    <property type="project" value="UniProtKB-KW"/>
</dbReference>
<dbReference type="CDD" id="cd00118">
    <property type="entry name" value="LysM"/>
    <property type="match status" value="1"/>
</dbReference>
<dbReference type="SMART" id="SM00047">
    <property type="entry name" value="LYZ2"/>
    <property type="match status" value="1"/>
</dbReference>
<gene>
    <name evidence="6" type="ORF">QVN81_07335</name>
    <name evidence="7" type="ORF">QVN84_08640</name>
</gene>
<dbReference type="InterPro" id="IPR036779">
    <property type="entry name" value="LysM_dom_sf"/>
</dbReference>
<keyword evidence="8" id="KW-1185">Reference proteome</keyword>
<evidence type="ECO:0000313" key="9">
    <source>
        <dbReference type="Proteomes" id="UP001168478"/>
    </source>
</evidence>
<dbReference type="Gene3D" id="1.10.530.10">
    <property type="match status" value="1"/>
</dbReference>
<reference evidence="7" key="1">
    <citation type="submission" date="2023-06" db="EMBL/GenBank/DDBJ databases">
        <authorList>
            <person name="Zeman M."/>
            <person name="Kubasova T."/>
            <person name="Jahodarova E."/>
            <person name="Nykrynova M."/>
            <person name="Rychlik I."/>
        </authorList>
    </citation>
    <scope>NUCLEOTIDE SEQUENCE</scope>
    <source>
        <strain evidence="7">ET15</strain>
        <strain evidence="6">ET37</strain>
    </source>
</reference>
<evidence type="ECO:0000313" key="6">
    <source>
        <dbReference type="EMBL" id="MDN0022829.1"/>
    </source>
</evidence>
<dbReference type="SMART" id="SM00257">
    <property type="entry name" value="LysM"/>
    <property type="match status" value="2"/>
</dbReference>
<dbReference type="Pfam" id="PF01476">
    <property type="entry name" value="LysM"/>
    <property type="match status" value="2"/>
</dbReference>
<evidence type="ECO:0000256" key="4">
    <source>
        <dbReference type="ARBA" id="ARBA00032108"/>
    </source>
</evidence>
<evidence type="ECO:0000313" key="7">
    <source>
        <dbReference type="EMBL" id="MDN0025582.1"/>
    </source>
</evidence>
<dbReference type="PANTHER" id="PTHR33308:SF9">
    <property type="entry name" value="PEPTIDOGLYCAN HYDROLASE FLGJ"/>
    <property type="match status" value="1"/>
</dbReference>
<dbReference type="InterPro" id="IPR002901">
    <property type="entry name" value="MGlyc_endo_b_GlcNAc-like_dom"/>
</dbReference>
<sequence>MKRLSLFIIIYTVPFVAVFSQIRRNSVYQTYIDLYKDLAIEEMVRHKIPASITLAQGLLESAAGRSELARKGNNHFGIKCHGWTGRRVYYDDDERNECFRAYDNVSQSFEDHSMFLSKQNRYSRLFRLSMTDYKGWARGLKACGYATNPRYADKLIEIIELYELYKFDNKKHYDKFISKHRAESEVSERLHPIYKYNKNYYVIARAGDTFKSIGKEINISYKKIAKYNERDRDDKLVPGEVIFLKEKQKRADKAFKNRFHIVKAGESMYSISQYYGIRLKYLYKKNNLTDDYEIKVGDKLLVY</sequence>
<accession>A0AAW7JL78</accession>
<dbReference type="GO" id="GO:0031640">
    <property type="term" value="P:killing of cells of another organism"/>
    <property type="evidence" value="ECO:0007669"/>
    <property type="project" value="UniProtKB-KW"/>
</dbReference>
<dbReference type="Proteomes" id="UP001167831">
    <property type="component" value="Unassembled WGS sequence"/>
</dbReference>
<comment type="caution">
    <text evidence="7">The sequence shown here is derived from an EMBL/GenBank/DDBJ whole genome shotgun (WGS) entry which is preliminary data.</text>
</comment>
<feature type="domain" description="LysM" evidence="5">
    <location>
        <begin position="258"/>
        <end position="302"/>
    </location>
</feature>
<dbReference type="EMBL" id="JAUEIE010000006">
    <property type="protein sequence ID" value="MDN0022829.1"/>
    <property type="molecule type" value="Genomic_DNA"/>
</dbReference>
<keyword evidence="1" id="KW-0929">Antimicrobial</keyword>